<accession>A0A2K9J1W8</accession>
<dbReference type="Proteomes" id="UP000234237">
    <property type="component" value="Chromosome"/>
</dbReference>
<dbReference type="AlphaFoldDB" id="A0A2K9J1W8"/>
<evidence type="ECO:0000313" key="1">
    <source>
        <dbReference type="EMBL" id="AUJ25948.1"/>
    </source>
</evidence>
<dbReference type="EMBL" id="CP018622">
    <property type="protein sequence ID" value="AUJ25948.1"/>
    <property type="molecule type" value="Genomic_DNA"/>
</dbReference>
<reference evidence="2" key="1">
    <citation type="submission" date="2016-11" db="EMBL/GenBank/DDBJ databases">
        <title>Complete genome sequence of Virgibacillus pantothenticus 21D, a halophilic bacterium isolated from the deep hypersaline anoxic basin Discovery in the Mediterranean Sea.</title>
        <authorList>
            <person name="Zeaiter Z."/>
            <person name="Booth J.M."/>
            <person name="Prosdocimi E.M."/>
            <person name="Mapelli F."/>
            <person name="Fusi M."/>
            <person name="Daffonchio D."/>
            <person name="Borin S."/>
            <person name="Crotti E."/>
        </authorList>
    </citation>
    <scope>NUCLEOTIDE SEQUENCE [LARGE SCALE GENOMIC DNA]</scope>
    <source>
        <strain evidence="2">21D</strain>
    </source>
</reference>
<gene>
    <name evidence="1" type="ORF">A21D_02906</name>
</gene>
<protein>
    <recommendedName>
        <fullName evidence="3">YtzH-like protein</fullName>
    </recommendedName>
</protein>
<dbReference type="STRING" id="302167.GCA_900166595_01737"/>
<proteinExistence type="predicted"/>
<dbReference type="RefSeq" id="WP_101933753.1">
    <property type="nucleotide sequence ID" value="NZ_CP018622.1"/>
</dbReference>
<name>A0A2K9J1W8_9BACI</name>
<dbReference type="InterPro" id="IPR025547">
    <property type="entry name" value="YtzH"/>
</dbReference>
<evidence type="ECO:0000313" key="2">
    <source>
        <dbReference type="Proteomes" id="UP000234237"/>
    </source>
</evidence>
<sequence length="95" mass="10841">MELNTNNQLTLLIDLLDEHRTDLCGSVSEYQQITRLVKSLMQNSSISNQEIQELLPEIYDYGKNGESSQNMEAHIVTNNTQLAAWIDALHQTNLH</sequence>
<dbReference type="Pfam" id="PF14165">
    <property type="entry name" value="YtzH"/>
    <property type="match status" value="1"/>
</dbReference>
<evidence type="ECO:0008006" key="3">
    <source>
        <dbReference type="Google" id="ProtNLM"/>
    </source>
</evidence>
<dbReference type="KEGG" id="vpn:A21D_02906"/>
<organism evidence="1 2">
    <name type="scientific">Virgibacillus dokdonensis</name>
    <dbReference type="NCBI Taxonomy" id="302167"/>
    <lineage>
        <taxon>Bacteria</taxon>
        <taxon>Bacillati</taxon>
        <taxon>Bacillota</taxon>
        <taxon>Bacilli</taxon>
        <taxon>Bacillales</taxon>
        <taxon>Bacillaceae</taxon>
        <taxon>Virgibacillus</taxon>
    </lineage>
</organism>